<dbReference type="Pfam" id="PF12840">
    <property type="entry name" value="HTH_20"/>
    <property type="match status" value="1"/>
</dbReference>
<dbReference type="SMART" id="SM00418">
    <property type="entry name" value="HTH_ARSR"/>
    <property type="match status" value="1"/>
</dbReference>
<dbReference type="Gene3D" id="1.10.10.10">
    <property type="entry name" value="Winged helix-like DNA-binding domain superfamily/Winged helix DNA-binding domain"/>
    <property type="match status" value="1"/>
</dbReference>
<dbReference type="InterPro" id="IPR001845">
    <property type="entry name" value="HTH_ArsR_DNA-bd_dom"/>
</dbReference>
<proteinExistence type="predicted"/>
<dbReference type="PRINTS" id="PR00778">
    <property type="entry name" value="HTHARSR"/>
</dbReference>
<dbReference type="CDD" id="cd00090">
    <property type="entry name" value="HTH_ARSR"/>
    <property type="match status" value="1"/>
</dbReference>
<dbReference type="InterPro" id="IPR036390">
    <property type="entry name" value="WH_DNA-bd_sf"/>
</dbReference>
<dbReference type="PANTHER" id="PTHR38600">
    <property type="entry name" value="TRANSCRIPTIONAL REGULATORY PROTEIN"/>
    <property type="match status" value="1"/>
</dbReference>
<evidence type="ECO:0000259" key="1">
    <source>
        <dbReference type="PROSITE" id="PS50987"/>
    </source>
</evidence>
<organism evidence="2 3">
    <name type="scientific">Variovorax boronicumulans</name>
    <dbReference type="NCBI Taxonomy" id="436515"/>
    <lineage>
        <taxon>Bacteria</taxon>
        <taxon>Pseudomonadati</taxon>
        <taxon>Pseudomonadota</taxon>
        <taxon>Betaproteobacteria</taxon>
        <taxon>Burkholderiales</taxon>
        <taxon>Comamonadaceae</taxon>
        <taxon>Variovorax</taxon>
    </lineage>
</organism>
<evidence type="ECO:0000313" key="3">
    <source>
        <dbReference type="Proteomes" id="UP000217154"/>
    </source>
</evidence>
<reference evidence="2 3" key="1">
    <citation type="submission" date="2017-09" db="EMBL/GenBank/DDBJ databases">
        <title>The diverse metabolic capabilities of V. boronicumulans make it an excellent choice for continued studies on novel biodegradation.</title>
        <authorList>
            <person name="Sun S."/>
        </authorList>
    </citation>
    <scope>NUCLEOTIDE SEQUENCE [LARGE SCALE GENOMIC DNA]</scope>
    <source>
        <strain evidence="2 3">J1</strain>
    </source>
</reference>
<dbReference type="Proteomes" id="UP000217154">
    <property type="component" value="Chromosome"/>
</dbReference>
<dbReference type="GO" id="GO:0003700">
    <property type="term" value="F:DNA-binding transcription factor activity"/>
    <property type="evidence" value="ECO:0007669"/>
    <property type="project" value="InterPro"/>
</dbReference>
<protein>
    <submittedName>
        <fullName evidence="2">Transcriptional regulator</fullName>
    </submittedName>
</protein>
<dbReference type="KEGG" id="vbo:CKY39_14430"/>
<feature type="domain" description="HTH arsR-type" evidence="1">
    <location>
        <begin position="4"/>
        <end position="114"/>
    </location>
</feature>
<name>A0A250DIU0_9BURK</name>
<evidence type="ECO:0000313" key="2">
    <source>
        <dbReference type="EMBL" id="ATA54285.1"/>
    </source>
</evidence>
<dbReference type="InterPro" id="IPR011991">
    <property type="entry name" value="ArsR-like_HTH"/>
</dbReference>
<dbReference type="SUPFAM" id="SSF46785">
    <property type="entry name" value="Winged helix' DNA-binding domain"/>
    <property type="match status" value="1"/>
</dbReference>
<dbReference type="InterPro" id="IPR036388">
    <property type="entry name" value="WH-like_DNA-bd_sf"/>
</dbReference>
<dbReference type="EMBL" id="CP023284">
    <property type="protein sequence ID" value="ATA54285.1"/>
    <property type="molecule type" value="Genomic_DNA"/>
</dbReference>
<dbReference type="NCBIfam" id="NF033788">
    <property type="entry name" value="HTH_metalloreg"/>
    <property type="match status" value="1"/>
</dbReference>
<sequence length="119" mass="13165">MVELEIEDERLDAVFHALADSTRRTMLQLLAQGECSVGELGAPFRMSFAGASKHVKTLERAGLVSRTVQGRAHVCRLEPAALATADAWLRAYEVFWNHRLDALADALRRDAHDDGHGRA</sequence>
<dbReference type="AlphaFoldDB" id="A0A250DIU0"/>
<dbReference type="PANTHER" id="PTHR38600:SF2">
    <property type="entry name" value="SLL0088 PROTEIN"/>
    <property type="match status" value="1"/>
</dbReference>
<dbReference type="RefSeq" id="WP_095744933.1">
    <property type="nucleotide sequence ID" value="NZ_CP023284.1"/>
</dbReference>
<gene>
    <name evidence="2" type="ORF">CKY39_14430</name>
</gene>
<dbReference type="PROSITE" id="PS50987">
    <property type="entry name" value="HTH_ARSR_2"/>
    <property type="match status" value="1"/>
</dbReference>
<accession>A0A250DIU0</accession>